<evidence type="ECO:0000259" key="3">
    <source>
        <dbReference type="PROSITE" id="PS51352"/>
    </source>
</evidence>
<dbReference type="InterPro" id="IPR013740">
    <property type="entry name" value="Redoxin"/>
</dbReference>
<dbReference type="InterPro" id="IPR036249">
    <property type="entry name" value="Thioredoxin-like_sf"/>
</dbReference>
<dbReference type="InterPro" id="IPR026444">
    <property type="entry name" value="Secre_tail"/>
</dbReference>
<evidence type="ECO:0000256" key="2">
    <source>
        <dbReference type="SAM" id="SignalP"/>
    </source>
</evidence>
<name>A0ABU1A1V7_9FLAO</name>
<evidence type="ECO:0000256" key="1">
    <source>
        <dbReference type="ARBA" id="ARBA00022729"/>
    </source>
</evidence>
<feature type="signal peptide" evidence="2">
    <location>
        <begin position="1"/>
        <end position="19"/>
    </location>
</feature>
<dbReference type="PROSITE" id="PS51352">
    <property type="entry name" value="THIOREDOXIN_2"/>
    <property type="match status" value="1"/>
</dbReference>
<reference evidence="4 5" key="1">
    <citation type="submission" date="2023-08" db="EMBL/GenBank/DDBJ databases">
        <title>Mesonia sp. MT50, isolated from deep-sea sediment of the Mariana Trench.</title>
        <authorList>
            <person name="Fu H."/>
        </authorList>
    </citation>
    <scope>NUCLEOTIDE SEQUENCE [LARGE SCALE GENOMIC DNA]</scope>
    <source>
        <strain evidence="4 5">MT50</strain>
    </source>
</reference>
<dbReference type="RefSeq" id="WP_308863622.1">
    <property type="nucleotide sequence ID" value="NZ_JAVHUL010000009.1"/>
</dbReference>
<organism evidence="4 5">
    <name type="scientific">Mesonia profundi</name>
    <dbReference type="NCBI Taxonomy" id="3070998"/>
    <lineage>
        <taxon>Bacteria</taxon>
        <taxon>Pseudomonadati</taxon>
        <taxon>Bacteroidota</taxon>
        <taxon>Flavobacteriia</taxon>
        <taxon>Flavobacteriales</taxon>
        <taxon>Flavobacteriaceae</taxon>
        <taxon>Mesonia</taxon>
    </lineage>
</organism>
<feature type="domain" description="Thioredoxin" evidence="3">
    <location>
        <begin position="21"/>
        <end position="179"/>
    </location>
</feature>
<keyword evidence="1 2" id="KW-0732">Signal</keyword>
<dbReference type="Proteomes" id="UP001230915">
    <property type="component" value="Unassembled WGS sequence"/>
</dbReference>
<dbReference type="SUPFAM" id="SSF52833">
    <property type="entry name" value="Thioredoxin-like"/>
    <property type="match status" value="1"/>
</dbReference>
<sequence length="491" mass="53050">MKKLLLSLAFLATGLFAQAQIANGSTAPDFTATDVDGNSHSLSTYLSEGKNIVMDVSATWCGPCWGFHQAETLKKLHYAYAAPGSDEIVVLFIEGDAQTTMADLMGQTGSSQGDWLANTPYPIIDDASIASSYQIAYYPTLFGICSTDQTVYEVGTVNSSQTAYLTPSEVLTRVGNFCGGNNVTGVPNHGMLELISDEVYVCSTTANIPFSITNYGNNNITDATVVLKENGTVIATSSFSGNVNQFEHDSAFFEDVSIDLNATYTAELTGINGQTPHNTTTEMTTRAYDFIVSEEASNNITVKVRTDNYPTEISWEIRNSAGNVVESYGPYSGSPNGGGSNANTTKIHEVNLPSTDCYDVVFLDNWGDGWGSNPNAGIEIVSNGVTVYNEDAPSFTSEFVRGSAFNVTTLATENFDDIQISIYPNPSNGSIFVSQLDNYTMNVFDLTGKQVFTKNDLKANEEVNLSSLETGIYFVKVESNDMQKTTKLILK</sequence>
<evidence type="ECO:0000313" key="4">
    <source>
        <dbReference type="EMBL" id="MDQ7916948.1"/>
    </source>
</evidence>
<protein>
    <submittedName>
        <fullName evidence="4">T9SS type A sorting domain-containing protein</fullName>
    </submittedName>
</protein>
<evidence type="ECO:0000313" key="5">
    <source>
        <dbReference type="Proteomes" id="UP001230915"/>
    </source>
</evidence>
<dbReference type="Pfam" id="PF18962">
    <property type="entry name" value="Por_Secre_tail"/>
    <property type="match status" value="1"/>
</dbReference>
<dbReference type="Gene3D" id="3.40.30.10">
    <property type="entry name" value="Glutaredoxin"/>
    <property type="match status" value="1"/>
</dbReference>
<dbReference type="InterPro" id="IPR050553">
    <property type="entry name" value="Thioredoxin_ResA/DsbE_sf"/>
</dbReference>
<dbReference type="CDD" id="cd02966">
    <property type="entry name" value="TlpA_like_family"/>
    <property type="match status" value="1"/>
</dbReference>
<dbReference type="InterPro" id="IPR013766">
    <property type="entry name" value="Thioredoxin_domain"/>
</dbReference>
<keyword evidence="5" id="KW-1185">Reference proteome</keyword>
<dbReference type="PANTHER" id="PTHR42852:SF13">
    <property type="entry name" value="PROTEIN DIPZ"/>
    <property type="match status" value="1"/>
</dbReference>
<dbReference type="PANTHER" id="PTHR42852">
    <property type="entry name" value="THIOL:DISULFIDE INTERCHANGE PROTEIN DSBE"/>
    <property type="match status" value="1"/>
</dbReference>
<dbReference type="EMBL" id="JAVHUL010000009">
    <property type="protein sequence ID" value="MDQ7916948.1"/>
    <property type="molecule type" value="Genomic_DNA"/>
</dbReference>
<gene>
    <name evidence="4" type="ORF">RBU60_05120</name>
</gene>
<dbReference type="NCBIfam" id="TIGR04183">
    <property type="entry name" value="Por_Secre_tail"/>
    <property type="match status" value="1"/>
</dbReference>
<proteinExistence type="predicted"/>
<dbReference type="Pfam" id="PF08534">
    <property type="entry name" value="Redoxin"/>
    <property type="match status" value="1"/>
</dbReference>
<accession>A0ABU1A1V7</accession>
<feature type="chain" id="PRO_5046745544" evidence="2">
    <location>
        <begin position="20"/>
        <end position="491"/>
    </location>
</feature>
<comment type="caution">
    <text evidence="4">The sequence shown here is derived from an EMBL/GenBank/DDBJ whole genome shotgun (WGS) entry which is preliminary data.</text>
</comment>